<dbReference type="GO" id="GO:0007097">
    <property type="term" value="P:nuclear migration"/>
    <property type="evidence" value="ECO:0007669"/>
    <property type="project" value="TreeGrafter"/>
</dbReference>
<dbReference type="FunFam" id="1.20.58.60:FF:000188">
    <property type="entry name" value="Uncharacterized protein, isoform D"/>
    <property type="match status" value="1"/>
</dbReference>
<evidence type="ECO:0000259" key="7">
    <source>
        <dbReference type="Pfam" id="PF25034"/>
    </source>
</evidence>
<evidence type="ECO:0000256" key="5">
    <source>
        <dbReference type="ARBA" id="ARBA00023136"/>
    </source>
</evidence>
<dbReference type="Gene3D" id="1.20.58.60">
    <property type="match status" value="27"/>
</dbReference>
<dbReference type="Pfam" id="PF25034">
    <property type="entry name" value="Spectrin_SYNE1"/>
    <property type="match status" value="1"/>
</dbReference>
<dbReference type="GO" id="GO:0005640">
    <property type="term" value="C:nuclear outer membrane"/>
    <property type="evidence" value="ECO:0007669"/>
    <property type="project" value="TreeGrafter"/>
</dbReference>
<feature type="coiled-coil region" evidence="6">
    <location>
        <begin position="5879"/>
        <end position="5934"/>
    </location>
</feature>
<feature type="coiled-coil region" evidence="6">
    <location>
        <begin position="3021"/>
        <end position="3088"/>
    </location>
</feature>
<feature type="coiled-coil region" evidence="6">
    <location>
        <begin position="452"/>
        <end position="479"/>
    </location>
</feature>
<keyword evidence="2" id="KW-0812">Transmembrane</keyword>
<dbReference type="InterPro" id="IPR002017">
    <property type="entry name" value="Spectrin_repeat"/>
</dbReference>
<evidence type="ECO:0000313" key="8">
    <source>
        <dbReference type="EMBL" id="KRT83700.1"/>
    </source>
</evidence>
<dbReference type="FunFam" id="1.20.58.60:FF:000219">
    <property type="entry name" value="Uncharacterized protein, isoform J"/>
    <property type="match status" value="1"/>
</dbReference>
<dbReference type="EMBL" id="LJIG01009128">
    <property type="protein sequence ID" value="KRT83700.1"/>
    <property type="molecule type" value="Genomic_DNA"/>
</dbReference>
<feature type="coiled-coil region" evidence="6">
    <location>
        <begin position="1994"/>
        <end position="2021"/>
    </location>
</feature>
<evidence type="ECO:0000256" key="6">
    <source>
        <dbReference type="SAM" id="Coils"/>
    </source>
</evidence>
<feature type="coiled-coil region" evidence="6">
    <location>
        <begin position="5996"/>
        <end position="6100"/>
    </location>
</feature>
<evidence type="ECO:0000256" key="2">
    <source>
        <dbReference type="ARBA" id="ARBA00022692"/>
    </source>
</evidence>
<dbReference type="SUPFAM" id="SSF46966">
    <property type="entry name" value="Spectrin repeat"/>
    <property type="match status" value="38"/>
</dbReference>
<dbReference type="PANTHER" id="PTHR47535:SF1">
    <property type="entry name" value="NESPRIN-1"/>
    <property type="match status" value="1"/>
</dbReference>
<gene>
    <name evidence="8" type="ORF">AMK59_4491</name>
</gene>
<dbReference type="FunFam" id="1.20.58.60:FF:000195">
    <property type="entry name" value="Uncharacterized protein, isoform B"/>
    <property type="match status" value="1"/>
</dbReference>
<feature type="coiled-coil region" evidence="6">
    <location>
        <begin position="6227"/>
        <end position="6261"/>
    </location>
</feature>
<dbReference type="GO" id="GO:0005737">
    <property type="term" value="C:cytoplasm"/>
    <property type="evidence" value="ECO:0007669"/>
    <property type="project" value="TreeGrafter"/>
</dbReference>
<keyword evidence="9" id="KW-1185">Reference proteome</keyword>
<feature type="coiled-coil region" evidence="6">
    <location>
        <begin position="4008"/>
        <end position="4035"/>
    </location>
</feature>
<feature type="coiled-coil region" evidence="6">
    <location>
        <begin position="2664"/>
        <end position="2691"/>
    </location>
</feature>
<dbReference type="Pfam" id="PF00435">
    <property type="entry name" value="Spectrin"/>
    <property type="match status" value="9"/>
</dbReference>
<dbReference type="CDD" id="cd00176">
    <property type="entry name" value="SPEC"/>
    <property type="match status" value="8"/>
</dbReference>
<feature type="coiled-coil region" evidence="6">
    <location>
        <begin position="6299"/>
        <end position="6329"/>
    </location>
</feature>
<name>A0A0T6B8M8_9SCAR</name>
<accession>A0A0T6B8M8</accession>
<evidence type="ECO:0000313" key="9">
    <source>
        <dbReference type="Proteomes" id="UP000051574"/>
    </source>
</evidence>
<feature type="coiled-coil region" evidence="6">
    <location>
        <begin position="2888"/>
        <end position="2918"/>
    </location>
</feature>
<protein>
    <recommendedName>
        <fullName evidence="7">Nesprin-1 spectrin repeats region domain-containing protein</fullName>
    </recommendedName>
</protein>
<dbReference type="InterPro" id="IPR052403">
    <property type="entry name" value="LINC-complex_assoc"/>
</dbReference>
<feature type="non-terminal residue" evidence="8">
    <location>
        <position position="6462"/>
    </location>
</feature>
<dbReference type="InterPro" id="IPR057057">
    <property type="entry name" value="Spectrin_SYNE1"/>
</dbReference>
<feature type="coiled-coil region" evidence="6">
    <location>
        <begin position="4490"/>
        <end position="4517"/>
    </location>
</feature>
<comment type="caution">
    <text evidence="8">The sequence shown here is derived from an EMBL/GenBank/DDBJ whole genome shotgun (WGS) entry which is preliminary data.</text>
</comment>
<keyword evidence="4" id="KW-1133">Transmembrane helix</keyword>
<dbReference type="GO" id="GO:0051015">
    <property type="term" value="F:actin filament binding"/>
    <property type="evidence" value="ECO:0007669"/>
    <property type="project" value="TreeGrafter"/>
</dbReference>
<feature type="coiled-coil region" evidence="6">
    <location>
        <begin position="3443"/>
        <end position="3473"/>
    </location>
</feature>
<evidence type="ECO:0000256" key="4">
    <source>
        <dbReference type="ARBA" id="ARBA00022989"/>
    </source>
</evidence>
<feature type="coiled-coil region" evidence="6">
    <location>
        <begin position="596"/>
        <end position="661"/>
    </location>
</feature>
<feature type="coiled-coil region" evidence="6">
    <location>
        <begin position="2273"/>
        <end position="2300"/>
    </location>
</feature>
<evidence type="ECO:0000256" key="3">
    <source>
        <dbReference type="ARBA" id="ARBA00022737"/>
    </source>
</evidence>
<feature type="coiled-coil region" evidence="6">
    <location>
        <begin position="5055"/>
        <end position="5082"/>
    </location>
</feature>
<keyword evidence="6" id="KW-0175">Coiled coil</keyword>
<organism evidence="8 9">
    <name type="scientific">Oryctes borbonicus</name>
    <dbReference type="NCBI Taxonomy" id="1629725"/>
    <lineage>
        <taxon>Eukaryota</taxon>
        <taxon>Metazoa</taxon>
        <taxon>Ecdysozoa</taxon>
        <taxon>Arthropoda</taxon>
        <taxon>Hexapoda</taxon>
        <taxon>Insecta</taxon>
        <taxon>Pterygota</taxon>
        <taxon>Neoptera</taxon>
        <taxon>Endopterygota</taxon>
        <taxon>Coleoptera</taxon>
        <taxon>Polyphaga</taxon>
        <taxon>Scarabaeiformia</taxon>
        <taxon>Scarabaeidae</taxon>
        <taxon>Dynastinae</taxon>
        <taxon>Oryctes</taxon>
    </lineage>
</organism>
<dbReference type="PANTHER" id="PTHR47535">
    <property type="entry name" value="MUSCLE-SPECIFIC PROTEIN 300 KDA, ISOFORM G"/>
    <property type="match status" value="1"/>
</dbReference>
<dbReference type="InterPro" id="IPR018159">
    <property type="entry name" value="Spectrin/alpha-actinin"/>
</dbReference>
<keyword evidence="3" id="KW-0677">Repeat</keyword>
<feature type="coiled-coil region" evidence="6">
    <location>
        <begin position="4332"/>
        <end position="4396"/>
    </location>
</feature>
<feature type="coiled-coil region" evidence="6">
    <location>
        <begin position="5650"/>
        <end position="5715"/>
    </location>
</feature>
<dbReference type="SMART" id="SM00150">
    <property type="entry name" value="SPEC"/>
    <property type="match status" value="33"/>
</dbReference>
<comment type="subcellular location">
    <subcellularLocation>
        <location evidence="1">Membrane</location>
    </subcellularLocation>
</comment>
<feature type="coiled-coil region" evidence="6">
    <location>
        <begin position="1411"/>
        <end position="1481"/>
    </location>
</feature>
<keyword evidence="5" id="KW-0472">Membrane</keyword>
<evidence type="ECO:0000256" key="1">
    <source>
        <dbReference type="ARBA" id="ARBA00004370"/>
    </source>
</evidence>
<proteinExistence type="predicted"/>
<feature type="coiled-coil region" evidence="6">
    <location>
        <begin position="5515"/>
        <end position="5573"/>
    </location>
</feature>
<dbReference type="FunFam" id="1.20.58.60:FF:000169">
    <property type="entry name" value="nesprin-1 isoform X1"/>
    <property type="match status" value="1"/>
</dbReference>
<sequence length="6462" mass="749414">MTYVAQFLHKYPEPKSSSGDAFTTLQEKYNELLSWLLKKTQYLEHLQHTNSLPLDYDAYVSFKNEVDEKEVTYNKMKGIIESQSIISITKESWAEIERLWNLLKLQLLHWLWLLDSRLPGDFKFVGEWLAKAEQLLNDNDIPSVMNEETAAIISRKLEEHKKFFVDLPTVQSRFLQAYNSPLARDVPSAQLSNMHKRLNEIGPKAAQRRVRLKFLEHKCCLIAFLQLTETKLKTWTSKYESLDKVIHHLEQYRNFVSKNHIFQEFNKAFVDMQAVIEEYKRDGNIDKREKAEIDRFMSDIGEKWKSVSMELRCVQSMLEEVVAYWRRWNTLSVEFENWLNNAEKAVNLPEEQCMEFFQDITVWKDNYQLLGDTVSFLIATCENKVAMDMRDQYSKMTERWDKLYPTVSRYSHAGDILRNRKDFRAGVDVLTNWLNKAESILSSQELESTEKIKQHLERLQNLQGEVEGTENLFKNISKTFQTLIQDLSRDEVDRMMATLKNQKEALVKIRALIPMQIHLFNQLLVQQQSLEAGQKEISQWLDDAEALLSSLILTPNKDELDIQLDKHKKFFTRSLYYKSMLESKNKILRNIVKAVDQSANVDVEKINDKMEQLNDRFAYVTQNAQIWEQKLQDTIRSLYNFQESEKVIADWLNKAEQLIQEKRIDTKQAVEMHKSFFEKVNEKWIHDLVQNAQDLCKCLPAEEHRPIILSVENLQRKWKEILSFAPLHLMRLEFRLDETTFNYYIKKIENEITSEQSALSRNENIDSIIANNKEFFSSSGTMLEARRCLESLKILGKNYSQHQPNDKILQEACEKAEEQWKTVNVKIKNLNDQLEHIPEKWNEYHERITKMTEWMEKVVSTTTEFGTFTQITSLEEFEQKKSVMQKICQEVDNKCEDIKWLVQTLDFLTSHCPESQAISEQNKLQQMIVQYKNLLPHVEITMIKTETLNKSYIYRREVQEVCTLLTKVKEQTKLEPIPENLDTIKQLIHQQEVAVSQLDLQRPNIMSMLQKGKDLSKEKHAPKFVQENVSILEGEWNNTFDESVDRLRRLKNTQTLWSNYAEQKQEIINLLAQADQELRKLSSKHYNYSNLPAELQAKQNMSIHLREATEEMLRRLRDLCTNLVKIAPPEKKPALEKEIREIEERLQTTLINVDEHVVYLEKVNTQWNQFQTKIHDLQTWTVQNTPKLLTITQEFEAPPEERAVKATLLQSQLAEKLNLLQTVENEAKQLIPDETDSPETQKIKVEIATLQNSVLALNASIESQVLVVNRDLQHYKVCQNIIEEIVPWVEEAELKVSCGIGKPATIEEALLMQKEQQQFKQEYDQNLQKLRGVIDISHQIESKTSAPEEINAVRSRLNIIEGAKAQNAKKLEKLITNWKDFESNAGNLKTWVAEKEKLIAESQINLDTPATEKLEKELAKLKNLNNEISEQHAKLITLTQASDAISHNLSPEGAKDVKITVQELKDKILRLAEDIRQRINNVSDAILARHEFQTTLSNYTTWVNQMNTNITQIDEIRSDKIQPALNTIHNMTQEYSEQQPAFTQIYNEVKRLNLMNTSQENEPLNAEYSYMVQQHENIPTKLQHKKQTLEKWVQLLNWHGDTEQQLSHISYQLESQKPKPGELKQHLIEIDTIINKLIPWKEAAMQVDQSKEITILDKISEKPITADQLVREIEIKSINLKSQLANRLADLEKIGEHWTQFKESQKLVNKNLDDVQNNLAHIYDNVSKPDDLEDVVTKLNIILEEQSKKIILKDQIQKEGQRLIKEDVQNISVIQNILSTIDSNWNRVQDSIKEQKLICSEIINGLNEFQENRDKIHKDIIKIMQTYDSIESPNDSVQANINNDKAKKALDALKKVKANLDKIDVKGESLIKKCEFVPKIGAEIKNDLRETHNEWSGAYEKIMKLVQITESQTVIWKNLDETKNKILQWVSVQNNIILSALEKPNEIEVAQHVLTKYKEELPAHLSLKQSIPNKCKQLMTLSENEEEPVLNSLIKLMDDQFTELQNNAEKLENAISTFGEQEKGIRTKIKTIGNKISNLREDMIKCEDLTGENTRILERLQTCQKLKQALLSCEPEIKGVENDVQQLKVAYPSLAESNLPKEQQNLKKRYDSVLTHAGKIEGSLLNFLKKFHSEKFGALQRIINTQKEKVQWCLPEATSDKYNLEVKLNSLAPIQAAIDDCDIRRTELEESLAVLEGIESPEVIKLLTAEKDHLTLDLDNLKQSYTSTENLLKQNIKLFEKYDELSQNITTWLKEIENRVRVENTTQVDLNHIDDKVQEIKQLQKEVLDQKKQFGELNQVSDEIVASMPESRVPQLVQHLNTRHQAITKFLSNYLEKLDELNSYKKLYSDSVQDVENWLVQAQNKVKSFKEYTAKSSRPNQATLEELRNFAAEREKGQHLLNRAVENGEALFSGITSENRETIRAELRALRDRSELLIDDVNAIYKQVENILMKRHSFDDSLAQVRTWLTDAEHKIGEAKLDANLAQKKQTLHDYTTLGQDINLHKTILQHLQLKTEQLHDSDADAKLNEIYERYKDLSKQINERIELAEDYVNNHEIFIQVLEKCRDWLTALSGEAALLVDELSIQTSDAKMSVIENLLSQKEEGDKIIGSCKKQLDVVLKQTAKEGHSPLIKAYEEQVSAWNKFLAMCSEAQEKLSQLFGQYSEFKTTLDELENWLKQKENQVKDQSLKSTLVAKETHLGKLTNLEKNILAKSEEIKTASDIVSSIDDADLADRVSNLVTRYETLKNLAKENINRYESFVKEHKAFNERYNDFLRWLTDKKDELQNMSHIVGDMQVLQERQEKIKQMMNTRNQRSEEFENLIEQGEKLYGHTSPDGREIIRQQLRNIRTIWDSFSDDLQGIKHKLDQCLSQFGDFSSAQEELTKWLRDVEKAMLQHNKLNNTLQEKRAQLQNHKIMNQEIMSHQALVEAVCEKAQQLVDQTQDKSLNVYLQSIKQLFRNIVEKSQDLLNNLEDCVEKHNEFNVKVNNFKDWVASEGEKLHDLNDITGEKLDISKRLSTLKVLKNNESEGNKILEALKEQLNIVAKSTAPKGVEQLTQEVEDLIDQKKQHFDEIAAATEKLEGMSKQWQDFDDQNKILNDWLKSMEVKLRSQPLQSTLEEKQIQLDKINVDKNEIAAKEKEIDAFVDKSHALVQKSGVQRIKPLISQITTRYHNLLALCRDIINRWQEIVDNHKKYEEKLEETSSWLAPLEEHLSALQSGELANNIQAINNKLQILLTEKEQGEHKINTLTLLGEQLFPHTEAKGRETIRNTLRDIRERWETLEEGIKEQQKLQDAQSLNLSSYQDMLQQVLAWLDSMEKIVQAEPSTWSTIQEIRVKLLKHKTTYQEIVSHKKIIDGITEKGNAVMQLTSNKSQVGEVEVNIKAINERYRNLLKKSDDIIKQIENCTDIYQQFYDMQKEHQEYQKQLWEKLTAYSDYSGNKQTLLNNLSKVNEIIDNLSNDDNKLKELEDHVKTKAIVLPARIQEAMQRDISNLKYDFEKFVATLNNVKYELEQRLKQWSDYENAMDKLVTWLSEAEMSLKNFGLQNTLEEKQEQLDKYQVLAKVINSRKRDLKEFVNLSDHLEQVLIINLRQNETELDKLSDDSTELVHSSGDTHISVNMQQITSRFQSVQATTKEIVKKCEQAVADHKQYNEKYRQCSDWIAATQARFNTCKENIKTGAQSVLSEQLKVIEELLSQQTSANLLLNNTIELGEKLYPTTAVQGRQIISKQLQDLQQAIESIYDGINSMNRELKSKLSRWVGFDESVESIKNWLKDIEHQLPQDIILHETLEEKQNQLQAYRNLLYDAVSHQQDIVDLRDKVDSLPERNASIDQQLANISDQHAKILKRAQQFVERYETIVSDHQQFSKAIGETTDWVNELNSNVYLWGDADVERITLCSNLERLKNLQSSLPEEAIRVVSINSLSDKVISGTKESGQSAIRSQSDNLQQDWAKLLSLLEKTIKAIENKLENWSDYENLKEKCLQWIRDTDTKLHQVDLKPTFAEKQQQLQALKELQGEIRAKELEIDRVTERGQQLKRIGSQVSDLGIKYQQICHKVKDLTSRWQQYVNNHQDFNTKVEQCQQWLDDIKTKLSYCSDLSSFSQKDLETKQALLQDLILFKEEGFSKIQNLVELLQIVLANTAPSGHEAINKTLASLQEQWSNLASKMIETKAMLDDSILKWARLLEQTQGLNKTIEWLEAQLEELSQFQSNIPEKKAQLSRIKNVDEKIRCEKIEVDNLKAKAADMLASGQHGQAALQAKAILDKFDDLFGKVQKLLYERENQYKDHKNYKEAYEEFQRWLTRAQEKLPQLKQRPMSDKLAVENFAAPLDALLNKQAQGEVLLDNLEQTAEVVLPSTSEQGQDIIRNDNRALRESFERLFKDLREQRDQLEKVLVHWRDYKDEYERLSDWLQQIAILTKNQKIALSATLPEKAKQVQDVKDILEKFKTGKEQIDKFNESAKVLLKSPLDTYVNNQLQHLNSRYQVELNFANDVLKKVETNLEQHQEYVDNLEKSKEWIADARELIRTCSEGSSSSTKEVLQSRLDKIQELLQRREEGQNLVHATINNGEKVLRNTRSDGREIINNEIKELQAEWDRLVKKMSTAKVNLETALLQWADYDSSYNQLRQWITDREAKLQQVCEQKVVAKKGQSGLSSLPIGERKATLRETNNIVQDIESFEPMIQSVTSKAEDLMQGAPASEISTKYETLSKQAKELYAKQKETTSKAEDLMQGAPASEISTKYETLSKQAKELYAKQKETVEQHQAFVDAVNDFMQWIRIEKEKLSKCSEPTGDKESLSSKLSQLKVLLNEQPIGQAKLEHALEQGDVACQCADEEDREIIEEELGLLQEDFDSYVESLGNSKGLLEVGIVKWTEYEEQYQEALEWLAQREELVQSYNKLQDSLEEKRMVLEQFQLHLQTLFDWQRELDRINMRAQALLETCADTRISNAVTQMSTKYNAILSLAKEIMRRLELHYQEHQQHNALYQECQDWVYRTREKLNQCTDLPNTLTEVNNKLQTVNGIRASLEQGQNKLRYILELKERVIMNTEQAGAAKIQEDTDTLQQDMEKLLEDVTDIKNKLANRATQLESITKMHKILVEWLQDIQHQIQSDEGFLNELSEKKAQLEKYNNLQRDIGSHSDLFSKLKAALDDDDSLKSEEYDQTFGKYDNVKKMVSNNINHLEKQVKEHEKYRQYYQDTSDWIRKAHLQIQQCSNLHDNLEKTKEKHHKISETAQSLLAGDDLVHKTIELSIAVMKTTGPEGQHIIKQEIEQLKNDWEGLQYLCKDTQKSLEKCIEAWEEYSNKYNQLKKWIDDSQGRVDKEKIEEKKITHEDLKMCKELLQEISSKKPEMEQLNDSCESLMEQSACSWVRDQTVQLQGAYTNLLTSAQGLLSKIEKNLLDHTEFLEAKKKLENWLHNTHGIVQNCLGEGDETNLKEKMEKIVMVSAQMPEGQNLLSALQDAFTKAIDTVATDKQEKMRDDVTELRNSWEQLTINITSIQAQIKAGLARWDDYNESKKRLESWLSDKEEALKQTPNTKGELSEIKTCLEFYKNMQTEIGNKQIELRHLQSEADVLSSWAKQSVVSEGIKHLHARYDKILSLCNKRKEQLEFEMNEYNTYHQSLQDTEKWLLQISFHLMAHNSLYITNREQTEEQIAQHEILLEDIQKYQSTLDELKAKGHGQIERYSATPSVKDAIEKQLQNVQDSYNSLLHTAVQIKNRLLDSLAKFKEYEATIDSISQNLDTYEPIIDEEVEKPVNNLGDAKELLETARNLHNTLQNEKSRLAIAVQACEAATASISRPSSPRDTLPPPVPIKELEVRARLEDLIDQVQTHLSNLTTSVTEFESKQKQRGELKDWILSQKATITDWSLRPSKLRADAAKQDINNMNDLLNLISQKRQQLTVELTGPDDDNSELEILFDELESKISNALIEKQGNQQLIEDYLLNIQATNNWFDNLLKRVEAIDKGSGMSCAQKQSVALELQSEFEDQAPKRLEELNNLASKVTDVVNNLDAQQVEEQLKAVERKNNDIGKRLQRKLQVLESTKKRIDDTRDEIEKAREWVKEKSDELRGLPLGFESRKAEDKLNSLKILLKEAEGKVVHKDNLAKLVNNMVNELEPVEQNALESALTKLGAEQDNLIEKIKLEIDKVTASVNTRKNLEDNLEKAKRWLKMKNAEVHKLSGYLPLKSSVVEKEISQHRIYENDIKEFNEGDLNDLLKLGNNLLKECDDNDKEKLKQLLKEVEDEYETLKQDSNQRVQALNDLLQGRRQFENDINKCVDWLKEAEVATADDVRTSSIEILEEQLEKYSNLNENAKKMKNNIDKITEQAKAILPTISESDKIALTELLKNVKDRYGQIVDVIQDRLNTIKYHLQQQRDAAARIAESLQFLQDIQNELKELNKPIGSKVEDVKNVLQSYERILGGLKANRAKLAEVPSTTKDLQAVLSQQDDLMKSIEDQIA</sequence>
<feature type="domain" description="Nesprin-1 spectrin repeats region" evidence="7">
    <location>
        <begin position="224"/>
        <end position="412"/>
    </location>
</feature>
<dbReference type="OrthoDB" id="6538186at2759"/>
<dbReference type="GO" id="GO:0034993">
    <property type="term" value="C:meiotic nuclear membrane microtubule tethering complex"/>
    <property type="evidence" value="ECO:0007669"/>
    <property type="project" value="TreeGrafter"/>
</dbReference>
<dbReference type="Proteomes" id="UP000051574">
    <property type="component" value="Unassembled WGS sequence"/>
</dbReference>
<reference evidence="8 9" key="1">
    <citation type="submission" date="2015-09" db="EMBL/GenBank/DDBJ databases">
        <title>Draft genome of the scarab beetle Oryctes borbonicus.</title>
        <authorList>
            <person name="Meyer J.M."/>
            <person name="Markov G.V."/>
            <person name="Baskaran P."/>
            <person name="Herrmann M."/>
            <person name="Sommer R.J."/>
            <person name="Roedelsperger C."/>
        </authorList>
    </citation>
    <scope>NUCLEOTIDE SEQUENCE [LARGE SCALE GENOMIC DNA]</scope>
    <source>
        <strain evidence="8">OB123</strain>
        <tissue evidence="8">Whole animal</tissue>
    </source>
</reference>